<dbReference type="Pfam" id="PF00583">
    <property type="entry name" value="Acetyltransf_1"/>
    <property type="match status" value="1"/>
</dbReference>
<accession>A0ABV4XT29</accession>
<dbReference type="InterPro" id="IPR016181">
    <property type="entry name" value="Acyl_CoA_acyltransferase"/>
</dbReference>
<evidence type="ECO:0000259" key="3">
    <source>
        <dbReference type="PROSITE" id="PS51186"/>
    </source>
</evidence>
<evidence type="ECO:0000313" key="4">
    <source>
        <dbReference type="EMBL" id="MFB2894832.1"/>
    </source>
</evidence>
<dbReference type="CDD" id="cd04301">
    <property type="entry name" value="NAT_SF"/>
    <property type="match status" value="1"/>
</dbReference>
<organism evidence="4 5">
    <name type="scientific">Floridaenema flaviceps BLCC-F50</name>
    <dbReference type="NCBI Taxonomy" id="3153642"/>
    <lineage>
        <taxon>Bacteria</taxon>
        <taxon>Bacillati</taxon>
        <taxon>Cyanobacteriota</taxon>
        <taxon>Cyanophyceae</taxon>
        <taxon>Oscillatoriophycideae</taxon>
        <taxon>Aerosakkonematales</taxon>
        <taxon>Aerosakkonemataceae</taxon>
        <taxon>Floridanema</taxon>
        <taxon>Floridanema flaviceps</taxon>
    </lineage>
</organism>
<dbReference type="RefSeq" id="WP_413264474.1">
    <property type="nucleotide sequence ID" value="NZ_JBHFNR010000131.1"/>
</dbReference>
<dbReference type="PROSITE" id="PS51186">
    <property type="entry name" value="GNAT"/>
    <property type="match status" value="1"/>
</dbReference>
<proteinExistence type="predicted"/>
<evidence type="ECO:0000256" key="2">
    <source>
        <dbReference type="ARBA" id="ARBA00023315"/>
    </source>
</evidence>
<dbReference type="EC" id="2.3.-.-" evidence="4"/>
<name>A0ABV4XT29_9CYAN</name>
<dbReference type="SUPFAM" id="SSF55729">
    <property type="entry name" value="Acyl-CoA N-acyltransferases (Nat)"/>
    <property type="match status" value="1"/>
</dbReference>
<feature type="domain" description="N-acetyltransferase" evidence="3">
    <location>
        <begin position="27"/>
        <end position="171"/>
    </location>
</feature>
<keyword evidence="1 4" id="KW-0808">Transferase</keyword>
<dbReference type="Proteomes" id="UP001576784">
    <property type="component" value="Unassembled WGS sequence"/>
</dbReference>
<dbReference type="EMBL" id="JBHFNR010000131">
    <property type="protein sequence ID" value="MFB2894832.1"/>
    <property type="molecule type" value="Genomic_DNA"/>
</dbReference>
<dbReference type="InterPro" id="IPR000182">
    <property type="entry name" value="GNAT_dom"/>
</dbReference>
<gene>
    <name evidence="4" type="ORF">ACE1CI_18130</name>
</gene>
<dbReference type="GO" id="GO:0016746">
    <property type="term" value="F:acyltransferase activity"/>
    <property type="evidence" value="ECO:0007669"/>
    <property type="project" value="UniProtKB-KW"/>
</dbReference>
<keyword evidence="2 4" id="KW-0012">Acyltransferase</keyword>
<dbReference type="Gene3D" id="3.40.630.30">
    <property type="match status" value="1"/>
</dbReference>
<evidence type="ECO:0000256" key="1">
    <source>
        <dbReference type="ARBA" id="ARBA00022679"/>
    </source>
</evidence>
<reference evidence="4 5" key="1">
    <citation type="submission" date="2024-09" db="EMBL/GenBank/DDBJ databases">
        <title>Floridaenema gen nov. (Aerosakkonemataceae, Aerosakkonematales ord. nov., Cyanobacteria) from benthic tropical and subtropical fresh waters, with the description of four new species.</title>
        <authorList>
            <person name="Moretto J.A."/>
            <person name="Berthold D.E."/>
            <person name="Lefler F.W."/>
            <person name="Huang I.-S."/>
            <person name="Laughinghouse H. IV."/>
        </authorList>
    </citation>
    <scope>NUCLEOTIDE SEQUENCE [LARGE SCALE GENOMIC DNA]</scope>
    <source>
        <strain evidence="4 5">BLCC-F50</strain>
    </source>
</reference>
<sequence length="171" mass="19762">MNLRDLSHLVIATRCGISRKEVMMTEISTRSISQNELFIMEKLYNELYEFIDSSPPPKEWVSYVYEQSMSGERHYWLALLDSNIIGFVDFKVISSHQGSEQKFARIFDFFIKPPFHRCGYGTQLARKVINSAKEQGAITIEINVLPDNKSALSFWKSLGFNLHLYALQISL</sequence>
<dbReference type="PANTHER" id="PTHR43877:SF1">
    <property type="entry name" value="ACETYLTRANSFERASE"/>
    <property type="match status" value="1"/>
</dbReference>
<comment type="caution">
    <text evidence="4">The sequence shown here is derived from an EMBL/GenBank/DDBJ whole genome shotgun (WGS) entry which is preliminary data.</text>
</comment>
<protein>
    <submittedName>
        <fullName evidence="4">GNAT family N-acetyltransferase</fullName>
        <ecNumber evidence="4">2.3.-.-</ecNumber>
    </submittedName>
</protein>
<dbReference type="InterPro" id="IPR050832">
    <property type="entry name" value="Bact_Acetyltransf"/>
</dbReference>
<dbReference type="PANTHER" id="PTHR43877">
    <property type="entry name" value="AMINOALKYLPHOSPHONATE N-ACETYLTRANSFERASE-RELATED-RELATED"/>
    <property type="match status" value="1"/>
</dbReference>
<evidence type="ECO:0000313" key="5">
    <source>
        <dbReference type="Proteomes" id="UP001576784"/>
    </source>
</evidence>
<keyword evidence="5" id="KW-1185">Reference proteome</keyword>